<evidence type="ECO:0000313" key="2">
    <source>
        <dbReference type="Proteomes" id="UP000664859"/>
    </source>
</evidence>
<name>A0A836CJX3_9STRA</name>
<accession>A0A836CJX3</accession>
<dbReference type="SUPFAM" id="SSF51905">
    <property type="entry name" value="FAD/NAD(P)-binding domain"/>
    <property type="match status" value="1"/>
</dbReference>
<reference evidence="1" key="1">
    <citation type="submission" date="2021-02" db="EMBL/GenBank/DDBJ databases">
        <title>First Annotated Genome of the Yellow-green Alga Tribonema minus.</title>
        <authorList>
            <person name="Mahan K.M."/>
        </authorList>
    </citation>
    <scope>NUCLEOTIDE SEQUENCE</scope>
    <source>
        <strain evidence="1">UTEX B ZZ1240</strain>
    </source>
</reference>
<dbReference type="EMBL" id="JAFCMP010000075">
    <property type="protein sequence ID" value="KAG5188184.1"/>
    <property type="molecule type" value="Genomic_DNA"/>
</dbReference>
<dbReference type="Proteomes" id="UP000664859">
    <property type="component" value="Unassembled WGS sequence"/>
</dbReference>
<keyword evidence="2" id="KW-1185">Reference proteome</keyword>
<dbReference type="PANTHER" id="PTHR32098">
    <property type="entry name" value="LYCOPENE BETA/EPSILON CYCLASE PROTEIN"/>
    <property type="match status" value="1"/>
</dbReference>
<protein>
    <submittedName>
        <fullName evidence="1">Uncharacterized protein</fullName>
    </submittedName>
</protein>
<comment type="caution">
    <text evidence="1">The sequence shown here is derived from an EMBL/GenBank/DDBJ whole genome shotgun (WGS) entry which is preliminary data.</text>
</comment>
<proteinExistence type="predicted"/>
<sequence>MRAGFKRKEGDPNGVDTFCPDVLNLGVKPSVMVQRARARFEAAGGVVMEQAAISGVSVRPNGASVAVATGPADKPVTSNVTARLVLDCMGNGSPMVRQIRWGRKPDGMCLVVGCCARGFDPETNTSGDIIYANSPVLDKGDGVGVQYFWEAFPAGSGPGDRTIYMFQYLDADPKRPSLSNMLED</sequence>
<dbReference type="PANTHER" id="PTHR32098:SF5">
    <property type="entry name" value="LYCOPENE BETA_EPSILON CYCLASE PROTEIN"/>
    <property type="match status" value="1"/>
</dbReference>
<dbReference type="AlphaFoldDB" id="A0A836CJX3"/>
<evidence type="ECO:0000313" key="1">
    <source>
        <dbReference type="EMBL" id="KAG5188184.1"/>
    </source>
</evidence>
<dbReference type="InterPro" id="IPR036188">
    <property type="entry name" value="FAD/NAD-bd_sf"/>
</dbReference>
<feature type="non-terminal residue" evidence="1">
    <location>
        <position position="1"/>
    </location>
</feature>
<gene>
    <name evidence="1" type="ORF">JKP88DRAFT_193455</name>
</gene>
<organism evidence="1 2">
    <name type="scientific">Tribonema minus</name>
    <dbReference type="NCBI Taxonomy" id="303371"/>
    <lineage>
        <taxon>Eukaryota</taxon>
        <taxon>Sar</taxon>
        <taxon>Stramenopiles</taxon>
        <taxon>Ochrophyta</taxon>
        <taxon>PX clade</taxon>
        <taxon>Xanthophyceae</taxon>
        <taxon>Tribonematales</taxon>
        <taxon>Tribonemataceae</taxon>
        <taxon>Tribonema</taxon>
    </lineage>
</organism>
<dbReference type="OrthoDB" id="4211at2759"/>